<dbReference type="EMBL" id="NIDE01000017">
    <property type="protein sequence ID" value="OWK36496.1"/>
    <property type="molecule type" value="Genomic_DNA"/>
</dbReference>
<accession>A0A225DGK5</accession>
<dbReference type="AlphaFoldDB" id="A0A225DGK5"/>
<gene>
    <name evidence="1" type="ORF">FRUB_09059</name>
</gene>
<evidence type="ECO:0000313" key="1">
    <source>
        <dbReference type="EMBL" id="OWK36496.1"/>
    </source>
</evidence>
<proteinExistence type="predicted"/>
<dbReference type="Proteomes" id="UP000214646">
    <property type="component" value="Unassembled WGS sequence"/>
</dbReference>
<protein>
    <submittedName>
        <fullName evidence="1">Uncharacterized protein</fullName>
    </submittedName>
</protein>
<organism evidence="1 2">
    <name type="scientific">Fimbriiglobus ruber</name>
    <dbReference type="NCBI Taxonomy" id="1908690"/>
    <lineage>
        <taxon>Bacteria</taxon>
        <taxon>Pseudomonadati</taxon>
        <taxon>Planctomycetota</taxon>
        <taxon>Planctomycetia</taxon>
        <taxon>Gemmatales</taxon>
        <taxon>Gemmataceae</taxon>
        <taxon>Fimbriiglobus</taxon>
    </lineage>
</organism>
<evidence type="ECO:0000313" key="2">
    <source>
        <dbReference type="Proteomes" id="UP000214646"/>
    </source>
</evidence>
<reference evidence="2" key="1">
    <citation type="submission" date="2017-06" db="EMBL/GenBank/DDBJ databases">
        <title>Genome analysis of Fimbriiglobus ruber SP5, the first member of the order Planctomycetales with confirmed chitinolytic capability.</title>
        <authorList>
            <person name="Ravin N.V."/>
            <person name="Rakitin A.L."/>
            <person name="Ivanova A.A."/>
            <person name="Beletsky A.V."/>
            <person name="Kulichevskaya I.S."/>
            <person name="Mardanov A.V."/>
            <person name="Dedysh S.N."/>
        </authorList>
    </citation>
    <scope>NUCLEOTIDE SEQUENCE [LARGE SCALE GENOMIC DNA]</scope>
    <source>
        <strain evidence="2">SP5</strain>
    </source>
</reference>
<sequence>MYPRWGITVTVLPPGRGGLGKSSGRSSYPSHADAAYYLFVGR</sequence>
<name>A0A225DGK5_9BACT</name>
<keyword evidence="2" id="KW-1185">Reference proteome</keyword>
<comment type="caution">
    <text evidence="1">The sequence shown here is derived from an EMBL/GenBank/DDBJ whole genome shotgun (WGS) entry which is preliminary data.</text>
</comment>